<dbReference type="EMBL" id="CP000817">
    <property type="protein sequence ID" value="ACA38788.1"/>
    <property type="molecule type" value="Genomic_DNA"/>
</dbReference>
<dbReference type="GO" id="GO:0030420">
    <property type="term" value="P:establishment of competence for transformation"/>
    <property type="evidence" value="ECO:0007669"/>
    <property type="project" value="InterPro"/>
</dbReference>
<protein>
    <submittedName>
        <fullName evidence="1">Transcription regulator</fullName>
    </submittedName>
</protein>
<sequence>MFHYFVYFLKFILCTTLRLSIEKGGTFTMTTKFVNGYLISFNTYLLQPIQHDAKVFTHVIDKHNELIVTRKPMHVLRKSCISLGSTYEAAKQSAKRFFGNQHKLPIVVAFDYGFPCIFLPTYSPNSIHNIWIGLHAITNITPSKTGCVVTLKNDKKIELPIQYASISKQFVNASMLYKHYMNERKQLSQDSPYHPPF</sequence>
<dbReference type="InterPro" id="IPR010461">
    <property type="entry name" value="ComK"/>
</dbReference>
<proteinExistence type="predicted"/>
<dbReference type="AlphaFoldDB" id="B1HN71"/>
<dbReference type="Proteomes" id="UP000002164">
    <property type="component" value="Chromosome"/>
</dbReference>
<dbReference type="EnsemblBacteria" id="ACA38788">
    <property type="protein sequence ID" value="ACA38788"/>
    <property type="gene ID" value="Bsph_1180"/>
</dbReference>
<dbReference type="Pfam" id="PF06338">
    <property type="entry name" value="ComK"/>
    <property type="match status" value="1"/>
</dbReference>
<evidence type="ECO:0000313" key="1">
    <source>
        <dbReference type="EMBL" id="ACA38788.1"/>
    </source>
</evidence>
<dbReference type="KEGG" id="lsp:Bsph_1180"/>
<accession>B1HN71</accession>
<gene>
    <name evidence="1" type="ordered locus">Bsph_1180</name>
</gene>
<evidence type="ECO:0000313" key="2">
    <source>
        <dbReference type="Proteomes" id="UP000002164"/>
    </source>
</evidence>
<dbReference type="HOGENOM" id="CLU_107920_3_0_9"/>
<reference evidence="1 2" key="1">
    <citation type="journal article" date="2008" name="J. Bacteriol.">
        <title>Complete genome sequence of the mosquitocidal bacterium Bacillus sphaericus C3-41 and comparison with those of closely related Bacillus species.</title>
        <authorList>
            <person name="Hu X."/>
            <person name="Fan W."/>
            <person name="Han B."/>
            <person name="Liu H."/>
            <person name="Zheng D."/>
            <person name="Li Q."/>
            <person name="Dong W."/>
            <person name="Yan J."/>
            <person name="Gao M."/>
            <person name="Berry C."/>
            <person name="Yuan Z."/>
        </authorList>
    </citation>
    <scope>NUCLEOTIDE SEQUENCE [LARGE SCALE GENOMIC DNA]</scope>
    <source>
        <strain evidence="1 2">C3-41</strain>
    </source>
</reference>
<name>B1HN71_LYSSC</name>
<organism evidence="1 2">
    <name type="scientific">Lysinibacillus sphaericus (strain C3-41)</name>
    <dbReference type="NCBI Taxonomy" id="444177"/>
    <lineage>
        <taxon>Bacteria</taxon>
        <taxon>Bacillati</taxon>
        <taxon>Bacillota</taxon>
        <taxon>Bacilli</taxon>
        <taxon>Bacillales</taxon>
        <taxon>Bacillaceae</taxon>
        <taxon>Lysinibacillus</taxon>
    </lineage>
</organism>